<organism evidence="3">
    <name type="scientific">Notodromas monacha</name>
    <dbReference type="NCBI Taxonomy" id="399045"/>
    <lineage>
        <taxon>Eukaryota</taxon>
        <taxon>Metazoa</taxon>
        <taxon>Ecdysozoa</taxon>
        <taxon>Arthropoda</taxon>
        <taxon>Crustacea</taxon>
        <taxon>Oligostraca</taxon>
        <taxon>Ostracoda</taxon>
        <taxon>Podocopa</taxon>
        <taxon>Podocopida</taxon>
        <taxon>Cypridocopina</taxon>
        <taxon>Cypridoidea</taxon>
        <taxon>Cyprididae</taxon>
        <taxon>Notodromas</taxon>
    </lineage>
</organism>
<dbReference type="SMART" id="SM00034">
    <property type="entry name" value="CLECT"/>
    <property type="match status" value="1"/>
</dbReference>
<gene>
    <name evidence="3" type="ORF">NMOB1V02_LOCUS3996</name>
</gene>
<dbReference type="Gene3D" id="3.10.100.10">
    <property type="entry name" value="Mannose-Binding Protein A, subunit A"/>
    <property type="match status" value="1"/>
</dbReference>
<dbReference type="InterPro" id="IPR016187">
    <property type="entry name" value="CTDL_fold"/>
</dbReference>
<dbReference type="AlphaFoldDB" id="A0A7R9BJI7"/>
<feature type="chain" id="PRO_5036210070" description="C-type lectin domain-containing protein" evidence="1">
    <location>
        <begin position="27"/>
        <end position="216"/>
    </location>
</feature>
<evidence type="ECO:0000256" key="1">
    <source>
        <dbReference type="SAM" id="SignalP"/>
    </source>
</evidence>
<proteinExistence type="predicted"/>
<dbReference type="OrthoDB" id="8187082at2759"/>
<reference evidence="3" key="1">
    <citation type="submission" date="2020-11" db="EMBL/GenBank/DDBJ databases">
        <authorList>
            <person name="Tran Van P."/>
        </authorList>
    </citation>
    <scope>NUCLEOTIDE SEQUENCE</scope>
</reference>
<dbReference type="InterPro" id="IPR016186">
    <property type="entry name" value="C-type_lectin-like/link_sf"/>
</dbReference>
<keyword evidence="4" id="KW-1185">Reference proteome</keyword>
<dbReference type="EMBL" id="CAJPEX010000579">
    <property type="protein sequence ID" value="CAG0916376.1"/>
    <property type="molecule type" value="Genomic_DNA"/>
</dbReference>
<keyword evidence="1" id="KW-0732">Signal</keyword>
<dbReference type="InterPro" id="IPR001304">
    <property type="entry name" value="C-type_lectin-like"/>
</dbReference>
<dbReference type="SUPFAM" id="SSF56436">
    <property type="entry name" value="C-type lectin-like"/>
    <property type="match status" value="1"/>
</dbReference>
<evidence type="ECO:0000313" key="3">
    <source>
        <dbReference type="EMBL" id="CAD7276224.1"/>
    </source>
</evidence>
<protein>
    <recommendedName>
        <fullName evidence="2">C-type lectin domain-containing protein</fullName>
    </recommendedName>
</protein>
<evidence type="ECO:0000313" key="4">
    <source>
        <dbReference type="Proteomes" id="UP000678499"/>
    </source>
</evidence>
<dbReference type="EMBL" id="OA882616">
    <property type="protein sequence ID" value="CAD7276224.1"/>
    <property type="molecule type" value="Genomic_DNA"/>
</dbReference>
<feature type="signal peptide" evidence="1">
    <location>
        <begin position="1"/>
        <end position="26"/>
    </location>
</feature>
<evidence type="ECO:0000259" key="2">
    <source>
        <dbReference type="SMART" id="SM00034"/>
    </source>
</evidence>
<name>A0A7R9BJI7_9CRUS</name>
<sequence length="216" mass="23323">MIRLLKVVFLTAVLVMVSQLKDFVSGQQLATRPLLQGYYVFSHESPYLSQFNFFGAYQYCRSIGMSLISFETVEEVDTIAEYLRNSSDGSQYNASLAKFWAGAGANVYAGSTSTNNQLAGRQQLLQGAGGGGGAGAGGVYSSQADGPYSNQDCMELAPGPQFQPASCDRRLQYICESAQYFYVNRRPGVVATAAVAAANARPSHQYSTAARNVSRR</sequence>
<feature type="domain" description="C-type lectin" evidence="2">
    <location>
        <begin position="27"/>
        <end position="176"/>
    </location>
</feature>
<accession>A0A7R9BJI7</accession>
<dbReference type="Proteomes" id="UP000678499">
    <property type="component" value="Unassembled WGS sequence"/>
</dbReference>